<comment type="caution">
    <text evidence="6">The sequence shown here is derived from an EMBL/GenBank/DDBJ whole genome shotgun (WGS) entry which is preliminary data.</text>
</comment>
<evidence type="ECO:0000313" key="6">
    <source>
        <dbReference type="EMBL" id="GIQ79645.1"/>
    </source>
</evidence>
<gene>
    <name evidence="6" type="ORF">KIPB_000317</name>
</gene>
<dbReference type="OrthoDB" id="66977at2759"/>
<name>A0A9K3CNL4_9EUKA</name>
<dbReference type="PROSITE" id="PS51194">
    <property type="entry name" value="HELICASE_CTER"/>
    <property type="match status" value="1"/>
</dbReference>
<feature type="region of interest" description="Disordered" evidence="3">
    <location>
        <begin position="941"/>
        <end position="1004"/>
    </location>
</feature>
<evidence type="ECO:0000259" key="5">
    <source>
        <dbReference type="PROSITE" id="PS51194"/>
    </source>
</evidence>
<feature type="domain" description="Helicase C-terminal" evidence="5">
    <location>
        <begin position="549"/>
        <end position="731"/>
    </location>
</feature>
<dbReference type="Pfam" id="PF04326">
    <property type="entry name" value="SLFN_AlbA_2"/>
    <property type="match status" value="1"/>
</dbReference>
<dbReference type="SMART" id="SM00490">
    <property type="entry name" value="HELICc"/>
    <property type="match status" value="1"/>
</dbReference>
<dbReference type="InterPro" id="IPR027417">
    <property type="entry name" value="P-loop_NTPase"/>
</dbReference>
<evidence type="ECO:0000313" key="7">
    <source>
        <dbReference type="Proteomes" id="UP000265618"/>
    </source>
</evidence>
<keyword evidence="7" id="KW-1185">Reference proteome</keyword>
<accession>A0A9K3CNL4</accession>
<evidence type="ECO:0008006" key="8">
    <source>
        <dbReference type="Google" id="ProtNLM"/>
    </source>
</evidence>
<dbReference type="Gene3D" id="3.30.950.30">
    <property type="entry name" value="Schlafen, AAA domain"/>
    <property type="match status" value="1"/>
</dbReference>
<dbReference type="Pfam" id="PF00271">
    <property type="entry name" value="Helicase_C"/>
    <property type="match status" value="1"/>
</dbReference>
<dbReference type="PROSITE" id="PS51192">
    <property type="entry name" value="HELICASE_ATP_BIND_1"/>
    <property type="match status" value="1"/>
</dbReference>
<dbReference type="GO" id="GO:0004386">
    <property type="term" value="F:helicase activity"/>
    <property type="evidence" value="ECO:0007669"/>
    <property type="project" value="UniProtKB-KW"/>
</dbReference>
<evidence type="ECO:0000256" key="3">
    <source>
        <dbReference type="SAM" id="MobiDB-lite"/>
    </source>
</evidence>
<feature type="domain" description="Helicase ATP-binding" evidence="4">
    <location>
        <begin position="286"/>
        <end position="438"/>
    </location>
</feature>
<proteinExistence type="predicted"/>
<sequence>MTGEGGTSVSSAQVDGVDTAQPLELQGLFRHIPQIGKSISSDGLYLEPSCSATPDMHEALRSILSGEKTLYLDSEIPLQESPSVEFKEMRRRDEPIQNVEKDLAYDISRTLSSFVNTAGGVLLYGVNDSTMRATGVFLSTHERDLVGQVLGRVMFSFLPKLPPNTIQYHLVPLATPPSSKMVIGRSAAETAELEGLRKSGRKPYMLVFVVVYVRVPSDNNPFVRASGAQCPWVRVGTTTQLHDAPSTTSDMGLAVRALSGDRVPLTAAVEECIKRVKEARYAAERLPIAQHRLEARILVAQQRRLAAVLLANRVAEQIGCQVGETVGYHIGQHKKRGPSTCITFMTCGMLQNYLSSALSPRAPLGEGSTSATSTADEPFDIVVVDEVHERGIETDLCLALLKLLLSVMPTLRVVLMSATPPKDSLARLYAPSNATQPAGFRGGDHAVQDSLPTVSISQQMHPVRMVYLDTDECAELYNHFPKRPCTFRGHHYAPYAIDSAPKNNTYPNAPLGNMQQPTQVTSAALRMLVSMLVKMQRRQVPLPCVTRRQMHRLLDKHFGCIVFLPGLAQIHGIQAMLEDTEGFILRGYQRRRNARYVPARLFDICILHSSVPPAEQTRALERPQDGAFKVVLATNIAESSITLPAVLYSIDTCVVNELRYNESTKIDELVTVYASQDACRQRSGRVGRMGPAVCVRLVPQVTFHSAMHQRPVPEIQRVSLTETILRTLNLRTGTDPLDLLQHVPDRPSLNSLRNAVIMLNNMGFIKALGDTYTRTPLGTLATHLPLSLSGSLMVYLGLCLGIPQEAVILAALASRGSPIKTPQTVAPTSLRALRRYALCTRSDSIAGYNAYVFWLRNRQHGAGTLGGQTSGASGVSPEAEFQWLDQPDQWLSQFKLRDLDDLVLDVLWSLSRYGLTPRPPKHEMARKMGDRLDIVRIVAQEQAGEEETPVGDDPHWIDDVSEEEAEEEEEESEEEELGSNIKMLTPEDLEVSEGPGEEEEDVPEEVEEINEAVRLQVQECLDNMPHLPRQTRERGAGDTAMHGQGSTLLDLPGLDPATVQTTQQYITMGEGPGTDSYNHALALEVLIAASNLETCMLVRSESVIPMLNDKKAVARRYQAQETTPESVSLDGRASSQFVDMLERCVPGCKAGTIKAKARSRGHYLYATKNDKPQAFPRYPLHEALLTVFALPAIYRPGEPFLKQDPSGRISYARPSKQAYLHPNSSAVYDLAYTRSVGGRPPFISRISLVQPVGHVDMSLLADGSAFKGDGCLMVAAVTRATSAMGRVRCEMLTLLPDDMSHAHLVLPFVFSRSVSRAERQQDRKTPRVSIEFQLASGPATSKFKCPIATLRGMRTVRRCIRIRSVLIDRLIEKGSTDTCYQQAWRMSEDFDKQSAALTGMQTPELRTRLLSLLQSDNGVTGDGGTRFADIFASMLGGFPGLSGLSAQRTPAPTMTIGMGDAEMPWESVSDDSDWEVSDGFDPLNME</sequence>
<evidence type="ECO:0000256" key="1">
    <source>
        <dbReference type="ARBA" id="ARBA00022801"/>
    </source>
</evidence>
<feature type="region of interest" description="Disordered" evidence="3">
    <location>
        <begin position="1466"/>
        <end position="1486"/>
    </location>
</feature>
<feature type="compositionally biased region" description="Acidic residues" evidence="3">
    <location>
        <begin position="959"/>
        <end position="977"/>
    </location>
</feature>
<dbReference type="SUPFAM" id="SSF52540">
    <property type="entry name" value="P-loop containing nucleoside triphosphate hydrolases"/>
    <property type="match status" value="2"/>
</dbReference>
<dbReference type="CDD" id="cd17917">
    <property type="entry name" value="DEXHc_RHA-like"/>
    <property type="match status" value="1"/>
</dbReference>
<dbReference type="InterPro" id="IPR038461">
    <property type="entry name" value="Schlafen_AlbA_2_dom_sf"/>
</dbReference>
<reference evidence="6 7" key="1">
    <citation type="journal article" date="2018" name="PLoS ONE">
        <title>The draft genome of Kipferlia bialata reveals reductive genome evolution in fornicate parasites.</title>
        <authorList>
            <person name="Tanifuji G."/>
            <person name="Takabayashi S."/>
            <person name="Kume K."/>
            <person name="Takagi M."/>
            <person name="Nakayama T."/>
            <person name="Kamikawa R."/>
            <person name="Inagaki Y."/>
            <person name="Hashimoto T."/>
        </authorList>
    </citation>
    <scope>NUCLEOTIDE SEQUENCE [LARGE SCALE GENOMIC DNA]</scope>
    <source>
        <strain evidence="6">NY0173</strain>
    </source>
</reference>
<keyword evidence="1" id="KW-0378">Hydrolase</keyword>
<dbReference type="CDD" id="cd18791">
    <property type="entry name" value="SF2_C_RHA"/>
    <property type="match status" value="1"/>
</dbReference>
<dbReference type="Gene3D" id="3.40.50.300">
    <property type="entry name" value="P-loop containing nucleotide triphosphate hydrolases"/>
    <property type="match status" value="2"/>
</dbReference>
<dbReference type="EMBL" id="BDIP01000036">
    <property type="protein sequence ID" value="GIQ79645.1"/>
    <property type="molecule type" value="Genomic_DNA"/>
</dbReference>
<evidence type="ECO:0000259" key="4">
    <source>
        <dbReference type="PROSITE" id="PS51192"/>
    </source>
</evidence>
<keyword evidence="2" id="KW-0547">Nucleotide-binding</keyword>
<dbReference type="PANTHER" id="PTHR18934:SF221">
    <property type="entry name" value="ATP-DEPENDENT RNA HELICASE DHX34-RELATED"/>
    <property type="match status" value="1"/>
</dbReference>
<protein>
    <recommendedName>
        <fullName evidence="8">ATP-dependent RNA helicase</fullName>
    </recommendedName>
</protein>
<dbReference type="InterPro" id="IPR014001">
    <property type="entry name" value="Helicase_ATP-bd"/>
</dbReference>
<dbReference type="Gene3D" id="1.20.120.1080">
    <property type="match status" value="1"/>
</dbReference>
<dbReference type="InterPro" id="IPR007421">
    <property type="entry name" value="Schlafen_AlbA_2_dom"/>
</dbReference>
<dbReference type="Proteomes" id="UP000265618">
    <property type="component" value="Unassembled WGS sequence"/>
</dbReference>
<dbReference type="GO" id="GO:0016787">
    <property type="term" value="F:hydrolase activity"/>
    <property type="evidence" value="ECO:0007669"/>
    <property type="project" value="UniProtKB-KW"/>
</dbReference>
<evidence type="ECO:0000256" key="2">
    <source>
        <dbReference type="ARBA" id="ARBA00022806"/>
    </source>
</evidence>
<feature type="compositionally biased region" description="Acidic residues" evidence="3">
    <location>
        <begin position="987"/>
        <end position="1004"/>
    </location>
</feature>
<dbReference type="InterPro" id="IPR001650">
    <property type="entry name" value="Helicase_C-like"/>
</dbReference>
<dbReference type="PANTHER" id="PTHR18934">
    <property type="entry name" value="ATP-DEPENDENT RNA HELICASE"/>
    <property type="match status" value="1"/>
</dbReference>
<dbReference type="GO" id="GO:0003723">
    <property type="term" value="F:RNA binding"/>
    <property type="evidence" value="ECO:0007669"/>
    <property type="project" value="TreeGrafter"/>
</dbReference>
<keyword evidence="2" id="KW-0347">Helicase</keyword>
<keyword evidence="2" id="KW-0067">ATP-binding</keyword>
<organism evidence="6 7">
    <name type="scientific">Kipferlia bialata</name>
    <dbReference type="NCBI Taxonomy" id="797122"/>
    <lineage>
        <taxon>Eukaryota</taxon>
        <taxon>Metamonada</taxon>
        <taxon>Carpediemonas-like organisms</taxon>
        <taxon>Kipferlia</taxon>
    </lineage>
</organism>
<feature type="compositionally biased region" description="Acidic residues" evidence="3">
    <location>
        <begin position="1468"/>
        <end position="1478"/>
    </location>
</feature>